<accession>A0A0M3JLM9</accession>
<name>A0A0M3JLM9_ANISI</name>
<dbReference type="WBParaSite" id="ASIM_0000856001-mRNA-1">
    <property type="protein sequence ID" value="ASIM_0000856001-mRNA-1"/>
    <property type="gene ID" value="ASIM_0000856001"/>
</dbReference>
<sequence length="55" mass="5461">LMEGLSSSVITSGTPSAQCVTVAAAKSALAERKAILGSIESELALAKADVSSIKV</sequence>
<protein>
    <submittedName>
        <fullName evidence="1">SWIRM-assoc_1 domain-containing protein</fullName>
    </submittedName>
</protein>
<reference evidence="1" key="1">
    <citation type="submission" date="2017-02" db="UniProtKB">
        <authorList>
            <consortium name="WormBaseParasite"/>
        </authorList>
    </citation>
    <scope>IDENTIFICATION</scope>
</reference>
<dbReference type="AlphaFoldDB" id="A0A0M3JLM9"/>
<organism evidence="1">
    <name type="scientific">Anisakis simplex</name>
    <name type="common">Herring worm</name>
    <dbReference type="NCBI Taxonomy" id="6269"/>
    <lineage>
        <taxon>Eukaryota</taxon>
        <taxon>Metazoa</taxon>
        <taxon>Ecdysozoa</taxon>
        <taxon>Nematoda</taxon>
        <taxon>Chromadorea</taxon>
        <taxon>Rhabditida</taxon>
        <taxon>Spirurina</taxon>
        <taxon>Ascaridomorpha</taxon>
        <taxon>Ascaridoidea</taxon>
        <taxon>Anisakidae</taxon>
        <taxon>Anisakis</taxon>
        <taxon>Anisakis simplex complex</taxon>
    </lineage>
</organism>
<evidence type="ECO:0000313" key="1">
    <source>
        <dbReference type="WBParaSite" id="ASIM_0000856001-mRNA-1"/>
    </source>
</evidence>
<proteinExistence type="predicted"/>